<dbReference type="SUPFAM" id="SSF52172">
    <property type="entry name" value="CheY-like"/>
    <property type="match status" value="1"/>
</dbReference>
<keyword evidence="2" id="KW-1185">Reference proteome</keyword>
<evidence type="ECO:0000313" key="2">
    <source>
        <dbReference type="Proteomes" id="UP000077755"/>
    </source>
</evidence>
<organism evidence="1 2">
    <name type="scientific">Daucus carota subsp. sativus</name>
    <name type="common">Carrot</name>
    <dbReference type="NCBI Taxonomy" id="79200"/>
    <lineage>
        <taxon>Eukaryota</taxon>
        <taxon>Viridiplantae</taxon>
        <taxon>Streptophyta</taxon>
        <taxon>Embryophyta</taxon>
        <taxon>Tracheophyta</taxon>
        <taxon>Spermatophyta</taxon>
        <taxon>Magnoliopsida</taxon>
        <taxon>eudicotyledons</taxon>
        <taxon>Gunneridae</taxon>
        <taxon>Pentapetalae</taxon>
        <taxon>asterids</taxon>
        <taxon>campanulids</taxon>
        <taxon>Apiales</taxon>
        <taxon>Apiaceae</taxon>
        <taxon>Apioideae</taxon>
        <taxon>Scandiceae</taxon>
        <taxon>Daucinae</taxon>
        <taxon>Daucus</taxon>
        <taxon>Daucus sect. Daucus</taxon>
    </lineage>
</organism>
<dbReference type="EMBL" id="CP093349">
    <property type="protein sequence ID" value="WOH08762.1"/>
    <property type="molecule type" value="Genomic_DNA"/>
</dbReference>
<dbReference type="Gene3D" id="3.40.50.2300">
    <property type="match status" value="1"/>
</dbReference>
<accession>A0AAF0XKN0</accession>
<evidence type="ECO:0008006" key="3">
    <source>
        <dbReference type="Google" id="ProtNLM"/>
    </source>
</evidence>
<dbReference type="Proteomes" id="UP000077755">
    <property type="component" value="Chromosome 7"/>
</dbReference>
<evidence type="ECO:0000313" key="1">
    <source>
        <dbReference type="EMBL" id="WOH08762.1"/>
    </source>
</evidence>
<gene>
    <name evidence="1" type="ORF">DCAR_0728210</name>
</gene>
<proteinExistence type="predicted"/>
<reference evidence="1" key="2">
    <citation type="submission" date="2022-03" db="EMBL/GenBank/DDBJ databases">
        <title>Draft title - Genomic analysis of global carrot germplasm unveils the trajectory of domestication and the origin of high carotenoid orange carrot.</title>
        <authorList>
            <person name="Iorizzo M."/>
            <person name="Ellison S."/>
            <person name="Senalik D."/>
            <person name="Macko-Podgorni A."/>
            <person name="Grzebelus D."/>
            <person name="Bostan H."/>
            <person name="Rolling W."/>
            <person name="Curaba J."/>
            <person name="Simon P."/>
        </authorList>
    </citation>
    <scope>NUCLEOTIDE SEQUENCE</scope>
    <source>
        <tissue evidence="1">Leaf</tissue>
    </source>
</reference>
<dbReference type="AlphaFoldDB" id="A0AAF0XKN0"/>
<protein>
    <recommendedName>
        <fullName evidence="3">Response regulatory domain-containing protein</fullName>
    </recommendedName>
</protein>
<reference evidence="1" key="1">
    <citation type="journal article" date="2016" name="Nat. Genet.">
        <title>A high-quality carrot genome assembly provides new insights into carotenoid accumulation and asterid genome evolution.</title>
        <authorList>
            <person name="Iorizzo M."/>
            <person name="Ellison S."/>
            <person name="Senalik D."/>
            <person name="Zeng P."/>
            <person name="Satapoomin P."/>
            <person name="Huang J."/>
            <person name="Bowman M."/>
            <person name="Iovene M."/>
            <person name="Sanseverino W."/>
            <person name="Cavagnaro P."/>
            <person name="Yildiz M."/>
            <person name="Macko-Podgorni A."/>
            <person name="Moranska E."/>
            <person name="Grzebelus E."/>
            <person name="Grzebelus D."/>
            <person name="Ashrafi H."/>
            <person name="Zheng Z."/>
            <person name="Cheng S."/>
            <person name="Spooner D."/>
            <person name="Van Deynze A."/>
            <person name="Simon P."/>
        </authorList>
    </citation>
    <scope>NUCLEOTIDE SEQUENCE</scope>
    <source>
        <tissue evidence="1">Leaf</tissue>
    </source>
</reference>
<sequence>MKIEAQPTLWRLPLYARKSGLIRKIQTSEGNSRAPRIPQLLGQYSSSWGCVRQRLHFPTGLRVLVVDDYLTWLKIVEQMLTRCNYSDVLIFNSGQWWMPGKLFGT</sequence>
<dbReference type="InterPro" id="IPR011006">
    <property type="entry name" value="CheY-like_superfamily"/>
</dbReference>
<name>A0AAF0XKN0_DAUCS</name>